<dbReference type="Proteomes" id="UP000199513">
    <property type="component" value="Unassembled WGS sequence"/>
</dbReference>
<evidence type="ECO:0000259" key="3">
    <source>
        <dbReference type="Pfam" id="PF13568"/>
    </source>
</evidence>
<gene>
    <name evidence="4" type="ORF">SAMN04488541_102346</name>
</gene>
<accession>A0A1I2HCB9</accession>
<name>A0A1I2HCB9_9BACT</name>
<dbReference type="InterPro" id="IPR025665">
    <property type="entry name" value="Beta-barrel_OMP_2"/>
</dbReference>
<dbReference type="SUPFAM" id="SSF56925">
    <property type="entry name" value="OMPA-like"/>
    <property type="match status" value="1"/>
</dbReference>
<keyword evidence="2" id="KW-1133">Transmembrane helix</keyword>
<evidence type="ECO:0000313" key="5">
    <source>
        <dbReference type="Proteomes" id="UP000199513"/>
    </source>
</evidence>
<organism evidence="4 5">
    <name type="scientific">Thermoflexibacter ruber</name>
    <dbReference type="NCBI Taxonomy" id="1003"/>
    <lineage>
        <taxon>Bacteria</taxon>
        <taxon>Pseudomonadati</taxon>
        <taxon>Bacteroidota</taxon>
        <taxon>Cytophagia</taxon>
        <taxon>Cytophagales</taxon>
        <taxon>Thermoflexibacteraceae</taxon>
        <taxon>Thermoflexibacter</taxon>
    </lineage>
</organism>
<keyword evidence="2" id="KW-0812">Transmembrane</keyword>
<dbReference type="Pfam" id="PF13568">
    <property type="entry name" value="OMP_b-brl_2"/>
    <property type="match status" value="1"/>
</dbReference>
<keyword evidence="2" id="KW-0472">Membrane</keyword>
<dbReference type="InterPro" id="IPR011250">
    <property type="entry name" value="OMP/PagP_B-barrel"/>
</dbReference>
<feature type="domain" description="Outer membrane protein beta-barrel" evidence="3">
    <location>
        <begin position="289"/>
        <end position="422"/>
    </location>
</feature>
<keyword evidence="5" id="KW-1185">Reference proteome</keyword>
<evidence type="ECO:0000313" key="4">
    <source>
        <dbReference type="EMBL" id="SFF27824.1"/>
    </source>
</evidence>
<dbReference type="EMBL" id="FONY01000023">
    <property type="protein sequence ID" value="SFF27824.1"/>
    <property type="molecule type" value="Genomic_DNA"/>
</dbReference>
<proteinExistence type="predicted"/>
<evidence type="ECO:0000256" key="1">
    <source>
        <dbReference type="SAM" id="MobiDB-lite"/>
    </source>
</evidence>
<feature type="compositionally biased region" description="Basic and acidic residues" evidence="1">
    <location>
        <begin position="112"/>
        <end position="147"/>
    </location>
</feature>
<sequence length="464" mass="51980">MKPQDKNIEDLFRSAFENASLEPPRKEEMWTHIQSAVQKPPVSLWRTKRFRVSSIAASIALLIGLLYYSYQDNAVSSADKKSNESVVSSPSVENQASLDEQALTEKNTLLKKGNENELKTEKNNKVEKKQDFESDGKSDRNDNDIVLKSKSAKSNSNDVLKDEFENESELSALLENIDNPTTPKDEKTLAKTYLEVKEIISIANPKIIVPFALDKQPVLQLVKVAPVVLQTDKDEKAENEWWIGFTGFYNHYTPNITVTSPDLPTSLLKFSTTRNFTDCTNVAKAIRDDIQVSPSISVGIDIGKLVGKNWFFRSGISFTNFRYSFNSPILEKPSASSAQSRAIRYENVTSNTTSQIVIPVQFGYQSFSKSNLLDWFVAGGFTSDILLNNSLTPTYSEVTYDFGTYKSLNISFTGSAGVLYHVTPKFSTLLELNYRRTTSSVYDSPNLTSQPHWIGVGLGARLKF</sequence>
<dbReference type="OrthoDB" id="1113942at2"/>
<dbReference type="RefSeq" id="WP_091546330.1">
    <property type="nucleotide sequence ID" value="NZ_FONY01000023.1"/>
</dbReference>
<feature type="transmembrane region" description="Helical" evidence="2">
    <location>
        <begin position="52"/>
        <end position="70"/>
    </location>
</feature>
<reference evidence="4 5" key="1">
    <citation type="submission" date="2016-10" db="EMBL/GenBank/DDBJ databases">
        <authorList>
            <person name="de Groot N.N."/>
        </authorList>
    </citation>
    <scope>NUCLEOTIDE SEQUENCE [LARGE SCALE GENOMIC DNA]</scope>
    <source>
        <strain>GEY</strain>
        <strain evidence="5">DSM 9560</strain>
    </source>
</reference>
<dbReference type="STRING" id="1003.SAMN04488541_102346"/>
<dbReference type="AlphaFoldDB" id="A0A1I2HCB9"/>
<feature type="region of interest" description="Disordered" evidence="1">
    <location>
        <begin position="106"/>
        <end position="149"/>
    </location>
</feature>
<evidence type="ECO:0000256" key="2">
    <source>
        <dbReference type="SAM" id="Phobius"/>
    </source>
</evidence>
<protein>
    <submittedName>
        <fullName evidence="4">Outer membrane protein beta-barrel domain-containing protein</fullName>
    </submittedName>
</protein>